<dbReference type="OrthoDB" id="9796076at2"/>
<sequence>MALDAAQAGTVQQQPDLAGHRVSHFATQPAACRPQRAPDSQAAAEEGGMGVAINLFETAFTRTPPMNAFLSDDRTGLRLQVTGTLDGDGAMALRPVLEQVVTGTTGDVVLDMAAVGFMDGCGLGAVAFLFRRLAAQGRALRVTGATAQPLAMFRKLGLAQVLGLPAPARRGFGFAAALGFARAA</sequence>
<proteinExistence type="predicted"/>
<dbReference type="InterPro" id="IPR002645">
    <property type="entry name" value="STAS_dom"/>
</dbReference>
<feature type="domain" description="STAS" evidence="1">
    <location>
        <begin position="79"/>
        <end position="163"/>
    </location>
</feature>
<protein>
    <submittedName>
        <fullName evidence="2">Anti-sigma factor antagonist</fullName>
    </submittedName>
</protein>
<dbReference type="AlphaFoldDB" id="A0A4R5Q589"/>
<gene>
    <name evidence="2" type="ORF">E2C06_34520</name>
</gene>
<evidence type="ECO:0000259" key="1">
    <source>
        <dbReference type="PROSITE" id="PS50801"/>
    </source>
</evidence>
<evidence type="ECO:0000313" key="2">
    <source>
        <dbReference type="EMBL" id="TDH58074.1"/>
    </source>
</evidence>
<dbReference type="SUPFAM" id="SSF52091">
    <property type="entry name" value="SpoIIaa-like"/>
    <property type="match status" value="1"/>
</dbReference>
<dbReference type="Gene3D" id="3.30.750.24">
    <property type="entry name" value="STAS domain"/>
    <property type="match status" value="1"/>
</dbReference>
<organism evidence="2 3">
    <name type="scientific">Dankookia rubra</name>
    <dbReference type="NCBI Taxonomy" id="1442381"/>
    <lineage>
        <taxon>Bacteria</taxon>
        <taxon>Pseudomonadati</taxon>
        <taxon>Pseudomonadota</taxon>
        <taxon>Alphaproteobacteria</taxon>
        <taxon>Acetobacterales</taxon>
        <taxon>Roseomonadaceae</taxon>
        <taxon>Dankookia</taxon>
    </lineage>
</organism>
<dbReference type="PROSITE" id="PS50801">
    <property type="entry name" value="STAS"/>
    <property type="match status" value="1"/>
</dbReference>
<comment type="caution">
    <text evidence="2">The sequence shown here is derived from an EMBL/GenBank/DDBJ whole genome shotgun (WGS) entry which is preliminary data.</text>
</comment>
<dbReference type="Proteomes" id="UP000295096">
    <property type="component" value="Unassembled WGS sequence"/>
</dbReference>
<dbReference type="InterPro" id="IPR058548">
    <property type="entry name" value="MlaB-like_STAS"/>
</dbReference>
<name>A0A4R5Q589_9PROT</name>
<keyword evidence="3" id="KW-1185">Reference proteome</keyword>
<accession>A0A4R5Q589</accession>
<dbReference type="CDD" id="cd07043">
    <property type="entry name" value="STAS_anti-anti-sigma_factors"/>
    <property type="match status" value="1"/>
</dbReference>
<reference evidence="2 3" key="1">
    <citation type="journal article" date="2016" name="J. Microbiol.">
        <title>Dankookia rubra gen. nov., sp. nov., an alphaproteobacterium isolated from sediment of a shallow stream.</title>
        <authorList>
            <person name="Kim W.H."/>
            <person name="Kim D.H."/>
            <person name="Kang K."/>
            <person name="Ahn T.Y."/>
        </authorList>
    </citation>
    <scope>NUCLEOTIDE SEQUENCE [LARGE SCALE GENOMIC DNA]</scope>
    <source>
        <strain evidence="2 3">JCM30602</strain>
    </source>
</reference>
<dbReference type="Pfam" id="PF13466">
    <property type="entry name" value="STAS_2"/>
    <property type="match status" value="1"/>
</dbReference>
<dbReference type="EMBL" id="SMSJ01000158">
    <property type="protein sequence ID" value="TDH58074.1"/>
    <property type="molecule type" value="Genomic_DNA"/>
</dbReference>
<evidence type="ECO:0000313" key="3">
    <source>
        <dbReference type="Proteomes" id="UP000295096"/>
    </source>
</evidence>
<dbReference type="InterPro" id="IPR036513">
    <property type="entry name" value="STAS_dom_sf"/>
</dbReference>